<keyword evidence="2 4" id="KW-0863">Zinc-finger</keyword>
<keyword evidence="1" id="KW-0479">Metal-binding</keyword>
<dbReference type="GO" id="GO:0042428">
    <property type="term" value="P:serotonin metabolic process"/>
    <property type="evidence" value="ECO:0007669"/>
    <property type="project" value="TreeGrafter"/>
</dbReference>
<dbReference type="GO" id="GO:0061630">
    <property type="term" value="F:ubiquitin protein ligase activity"/>
    <property type="evidence" value="ECO:0007669"/>
    <property type="project" value="InterPro"/>
</dbReference>
<dbReference type="GO" id="GO:0005789">
    <property type="term" value="C:endoplasmic reticulum membrane"/>
    <property type="evidence" value="ECO:0007669"/>
    <property type="project" value="TreeGrafter"/>
</dbReference>
<dbReference type="InterPro" id="IPR033263">
    <property type="entry name" value="RNF180"/>
</dbReference>
<feature type="transmembrane region" description="Helical" evidence="6">
    <location>
        <begin position="47"/>
        <end position="70"/>
    </location>
</feature>
<comment type="caution">
    <text evidence="8">The sequence shown here is derived from an EMBL/GenBank/DDBJ whole genome shotgun (WGS) entry which is preliminary data.</text>
</comment>
<evidence type="ECO:0000256" key="1">
    <source>
        <dbReference type="ARBA" id="ARBA00022723"/>
    </source>
</evidence>
<organism evidence="8 9">
    <name type="scientific">Pinctada imbricata</name>
    <name type="common">Atlantic pearl-oyster</name>
    <name type="synonym">Pinctada martensii</name>
    <dbReference type="NCBI Taxonomy" id="66713"/>
    <lineage>
        <taxon>Eukaryota</taxon>
        <taxon>Metazoa</taxon>
        <taxon>Spiralia</taxon>
        <taxon>Lophotrochozoa</taxon>
        <taxon>Mollusca</taxon>
        <taxon>Bivalvia</taxon>
        <taxon>Autobranchia</taxon>
        <taxon>Pteriomorphia</taxon>
        <taxon>Pterioida</taxon>
        <taxon>Pterioidea</taxon>
        <taxon>Pteriidae</taxon>
        <taxon>Pinctada</taxon>
    </lineage>
</organism>
<dbReference type="InterPro" id="IPR018957">
    <property type="entry name" value="Znf_C3HC4_RING-type"/>
</dbReference>
<evidence type="ECO:0000259" key="7">
    <source>
        <dbReference type="PROSITE" id="PS50089"/>
    </source>
</evidence>
<dbReference type="GO" id="GO:0031624">
    <property type="term" value="F:ubiquitin conjugating enzyme binding"/>
    <property type="evidence" value="ECO:0007669"/>
    <property type="project" value="TreeGrafter"/>
</dbReference>
<dbReference type="Proteomes" id="UP001186944">
    <property type="component" value="Unassembled WGS sequence"/>
</dbReference>
<keyword evidence="3" id="KW-0862">Zinc</keyword>
<dbReference type="CDD" id="cd16554">
    <property type="entry name" value="RING-HC_RNF180"/>
    <property type="match status" value="1"/>
</dbReference>
<evidence type="ECO:0000313" key="9">
    <source>
        <dbReference type="Proteomes" id="UP001186944"/>
    </source>
</evidence>
<dbReference type="Pfam" id="PF00097">
    <property type="entry name" value="zf-C3HC4"/>
    <property type="match status" value="1"/>
</dbReference>
<dbReference type="SMART" id="SM00184">
    <property type="entry name" value="RING"/>
    <property type="match status" value="1"/>
</dbReference>
<keyword evidence="6" id="KW-0812">Transmembrane</keyword>
<feature type="compositionally biased region" description="Basic and acidic residues" evidence="5">
    <location>
        <begin position="290"/>
        <end position="309"/>
    </location>
</feature>
<evidence type="ECO:0000256" key="6">
    <source>
        <dbReference type="SAM" id="Phobius"/>
    </source>
</evidence>
<dbReference type="GO" id="GO:0000209">
    <property type="term" value="P:protein polyubiquitination"/>
    <property type="evidence" value="ECO:0007669"/>
    <property type="project" value="InterPro"/>
</dbReference>
<evidence type="ECO:0000256" key="4">
    <source>
        <dbReference type="PROSITE-ProRule" id="PRU00175"/>
    </source>
</evidence>
<dbReference type="InterPro" id="IPR017907">
    <property type="entry name" value="Znf_RING_CS"/>
</dbReference>
<dbReference type="GO" id="GO:0008270">
    <property type="term" value="F:zinc ion binding"/>
    <property type="evidence" value="ECO:0007669"/>
    <property type="project" value="UniProtKB-KW"/>
</dbReference>
<accession>A0AA88Y582</accession>
<keyword evidence="9" id="KW-1185">Reference proteome</keyword>
<feature type="region of interest" description="Disordered" evidence="5">
    <location>
        <begin position="1"/>
        <end position="26"/>
    </location>
</feature>
<feature type="transmembrane region" description="Helical" evidence="6">
    <location>
        <begin position="488"/>
        <end position="507"/>
    </location>
</feature>
<dbReference type="PANTHER" id="PTHR46717">
    <property type="entry name" value="E3 UBIQUITIN-PROTEIN LIGASE RNF180"/>
    <property type="match status" value="1"/>
</dbReference>
<keyword evidence="6" id="KW-0472">Membrane</keyword>
<dbReference type="Gene3D" id="3.30.40.10">
    <property type="entry name" value="Zinc/RING finger domain, C3HC4 (zinc finger)"/>
    <property type="match status" value="1"/>
</dbReference>
<dbReference type="AlphaFoldDB" id="A0AA88Y582"/>
<evidence type="ECO:0000256" key="5">
    <source>
        <dbReference type="SAM" id="MobiDB-lite"/>
    </source>
</evidence>
<evidence type="ECO:0000256" key="2">
    <source>
        <dbReference type="ARBA" id="ARBA00022771"/>
    </source>
</evidence>
<dbReference type="InterPro" id="IPR013083">
    <property type="entry name" value="Znf_RING/FYVE/PHD"/>
</dbReference>
<dbReference type="SUPFAM" id="SSF57850">
    <property type="entry name" value="RING/U-box"/>
    <property type="match status" value="1"/>
</dbReference>
<feature type="region of interest" description="Disordered" evidence="5">
    <location>
        <begin position="215"/>
        <end position="329"/>
    </location>
</feature>
<keyword evidence="6" id="KW-1133">Transmembrane helix</keyword>
<feature type="compositionally biased region" description="Polar residues" evidence="5">
    <location>
        <begin position="1"/>
        <end position="11"/>
    </location>
</feature>
<feature type="compositionally biased region" description="Polar residues" evidence="5">
    <location>
        <begin position="258"/>
        <end position="289"/>
    </location>
</feature>
<dbReference type="InterPro" id="IPR001841">
    <property type="entry name" value="Znf_RING"/>
</dbReference>
<dbReference type="EMBL" id="VSWD01000008">
    <property type="protein sequence ID" value="KAK3095622.1"/>
    <property type="molecule type" value="Genomic_DNA"/>
</dbReference>
<proteinExistence type="predicted"/>
<evidence type="ECO:0000256" key="3">
    <source>
        <dbReference type="ARBA" id="ARBA00022833"/>
    </source>
</evidence>
<evidence type="ECO:0000313" key="8">
    <source>
        <dbReference type="EMBL" id="KAK3095622.1"/>
    </source>
</evidence>
<gene>
    <name evidence="8" type="ORF">FSP39_016779</name>
</gene>
<name>A0AA88Y582_PINIB</name>
<dbReference type="PANTHER" id="PTHR46717:SF1">
    <property type="entry name" value="E3 UBIQUITIN-PROTEIN LIGASE RNF180"/>
    <property type="match status" value="1"/>
</dbReference>
<sequence length="531" mass="59694">MTGPVQTSLEKTGSRPPVLSECQSDSSGDYTHELAAGKHGLYYVRPLLISIYIFICVAWAPAFCGLVCVWSSDSEEVVLHHNYSPSSEDGTQLFISHEEEVLPSWILKLIEESSWLKGKLTCPQCSGRVGSFDFVSSSKYTTGDGCVPPIRVLRWKSVRGAITKPAPLPIGMVEQGPSGTRSDDNTELCIKENPTPQGQHVMLCGFNRTQHMDDSSTCGDNTTQRDGDGVGNTYIRLDNLSNTGDNTTQRDRGGVGNINITHDNLNDTGVNSSLMTSACNSPLSESNVPDDTRHDRSNGRMSHFEEIPRIRRRKRRRRNHEDTAVLPANDTDRTLIDDKENRFSHLNIEENTGEADSEEDNNLDIVIPEEHCCPVCLDIYCEPMYCVPCQHTFCDPCLRLLARQTPNWTPCPLCRVTIKKCFNNFNLTSTLKSLYGEDYLERKMKERKSCDNKFHQLKLPSYTASPVHLQTYHTNLRLQRHNRVRRKVVMVVCVIFGILICFAFPMLSNASKILDAAFTLITLMDVIGFIF</sequence>
<dbReference type="GO" id="GO:0042415">
    <property type="term" value="P:norepinephrine metabolic process"/>
    <property type="evidence" value="ECO:0007669"/>
    <property type="project" value="TreeGrafter"/>
</dbReference>
<dbReference type="PROSITE" id="PS00518">
    <property type="entry name" value="ZF_RING_1"/>
    <property type="match status" value="1"/>
</dbReference>
<dbReference type="PROSITE" id="PS50089">
    <property type="entry name" value="ZF_RING_2"/>
    <property type="match status" value="1"/>
</dbReference>
<feature type="domain" description="RING-type" evidence="7">
    <location>
        <begin position="373"/>
        <end position="415"/>
    </location>
</feature>
<reference evidence="8" key="1">
    <citation type="submission" date="2019-08" db="EMBL/GenBank/DDBJ databases">
        <title>The improved chromosome-level genome for the pearl oyster Pinctada fucata martensii using PacBio sequencing and Hi-C.</title>
        <authorList>
            <person name="Zheng Z."/>
        </authorList>
    </citation>
    <scope>NUCLEOTIDE SEQUENCE</scope>
    <source>
        <strain evidence="8">ZZ-2019</strain>
        <tissue evidence="8">Adductor muscle</tissue>
    </source>
</reference>
<dbReference type="GO" id="GO:0032436">
    <property type="term" value="P:positive regulation of proteasomal ubiquitin-dependent protein catabolic process"/>
    <property type="evidence" value="ECO:0007669"/>
    <property type="project" value="TreeGrafter"/>
</dbReference>
<protein>
    <recommendedName>
        <fullName evidence="7">RING-type domain-containing protein</fullName>
    </recommendedName>
</protein>